<feature type="transmembrane region" description="Helical" evidence="9">
    <location>
        <begin position="225"/>
        <end position="244"/>
    </location>
</feature>
<keyword evidence="2 8" id="KW-0813">Transport</keyword>
<name>A0AAV8VQM8_9CUCU</name>
<keyword evidence="6 9" id="KW-0472">Membrane</keyword>
<evidence type="ECO:0000256" key="5">
    <source>
        <dbReference type="ARBA" id="ARBA00023065"/>
    </source>
</evidence>
<feature type="transmembrane region" description="Helical" evidence="9">
    <location>
        <begin position="348"/>
        <end position="370"/>
    </location>
</feature>
<proteinExistence type="inferred from homology"/>
<dbReference type="SUPFAM" id="SSF81324">
    <property type="entry name" value="Voltage-gated potassium channels"/>
    <property type="match status" value="2"/>
</dbReference>
<dbReference type="InterPro" id="IPR003280">
    <property type="entry name" value="2pore_dom_K_chnl"/>
</dbReference>
<dbReference type="GO" id="GO:0015271">
    <property type="term" value="F:outward rectifier potassium channel activity"/>
    <property type="evidence" value="ECO:0007669"/>
    <property type="project" value="TreeGrafter"/>
</dbReference>
<accession>A0AAV8VQM8</accession>
<keyword evidence="12" id="KW-1185">Reference proteome</keyword>
<feature type="transmembrane region" description="Helical" evidence="9">
    <location>
        <begin position="51"/>
        <end position="80"/>
    </location>
</feature>
<dbReference type="PANTHER" id="PTHR11003">
    <property type="entry name" value="POTASSIUM CHANNEL, SUBFAMILY K"/>
    <property type="match status" value="1"/>
</dbReference>
<dbReference type="PANTHER" id="PTHR11003:SF257">
    <property type="entry name" value="POTASSIUM CHANNEL DOMAIN-CONTAINING PROTEIN"/>
    <property type="match status" value="1"/>
</dbReference>
<evidence type="ECO:0000256" key="2">
    <source>
        <dbReference type="ARBA" id="ARBA00022448"/>
    </source>
</evidence>
<feature type="transmembrane region" description="Helical" evidence="9">
    <location>
        <begin position="382"/>
        <end position="400"/>
    </location>
</feature>
<keyword evidence="5 8" id="KW-0406">Ion transport</keyword>
<gene>
    <name evidence="11" type="ORF">NQ315_000343</name>
</gene>
<dbReference type="Pfam" id="PF07885">
    <property type="entry name" value="Ion_trans_2"/>
    <property type="match status" value="2"/>
</dbReference>
<dbReference type="GO" id="GO:0005886">
    <property type="term" value="C:plasma membrane"/>
    <property type="evidence" value="ECO:0007669"/>
    <property type="project" value="TreeGrafter"/>
</dbReference>
<dbReference type="GO" id="GO:0030322">
    <property type="term" value="P:stabilization of membrane potential"/>
    <property type="evidence" value="ECO:0007669"/>
    <property type="project" value="TreeGrafter"/>
</dbReference>
<evidence type="ECO:0000256" key="1">
    <source>
        <dbReference type="ARBA" id="ARBA00004141"/>
    </source>
</evidence>
<feature type="transmembrane region" description="Helical" evidence="9">
    <location>
        <begin position="412"/>
        <end position="434"/>
    </location>
</feature>
<dbReference type="InterPro" id="IPR013099">
    <property type="entry name" value="K_chnl_dom"/>
</dbReference>
<dbReference type="EMBL" id="JANEYG010000041">
    <property type="protein sequence ID" value="KAJ8916698.1"/>
    <property type="molecule type" value="Genomic_DNA"/>
</dbReference>
<keyword evidence="4 9" id="KW-1133">Transmembrane helix</keyword>
<dbReference type="Gene3D" id="1.10.287.70">
    <property type="match status" value="1"/>
</dbReference>
<comment type="subcellular location">
    <subcellularLocation>
        <location evidence="1">Membrane</location>
        <topology evidence="1">Multi-pass membrane protein</topology>
    </subcellularLocation>
</comment>
<evidence type="ECO:0000256" key="9">
    <source>
        <dbReference type="SAM" id="Phobius"/>
    </source>
</evidence>
<evidence type="ECO:0000256" key="4">
    <source>
        <dbReference type="ARBA" id="ARBA00022989"/>
    </source>
</evidence>
<evidence type="ECO:0000256" key="3">
    <source>
        <dbReference type="ARBA" id="ARBA00022692"/>
    </source>
</evidence>
<comment type="caution">
    <text evidence="11">The sequence shown here is derived from an EMBL/GenBank/DDBJ whole genome shotgun (WGS) entry which is preliminary data.</text>
</comment>
<feature type="domain" description="Potassium channel" evidence="10">
    <location>
        <begin position="359"/>
        <end position="436"/>
    </location>
</feature>
<dbReference type="Proteomes" id="UP001159042">
    <property type="component" value="Unassembled WGS sequence"/>
</dbReference>
<dbReference type="AlphaFoldDB" id="A0AAV8VQM8"/>
<keyword evidence="7 8" id="KW-0407">Ion channel</keyword>
<evidence type="ECO:0000256" key="6">
    <source>
        <dbReference type="ARBA" id="ARBA00023136"/>
    </source>
</evidence>
<sequence>MMEKDVGQFCYDPYPAVSKQNTNTLNRDAGKVKKDPSCCCFGRKTRKRSKAFLAGLATNLGICVLLFGYTLIGSVIFLAIEGGNTYQHQILATTSLSTNLPAGGKKQLLNRTVELKARTDKARVKTVENIWEITVSLNILYRDNWTRLAAQEITRFQDELIKTLQEEMASQQPLQVKTKAAKQSHDNYEWSFAKAFLYSLTVLTTIGYGSIAPRTALGKAVTMGYAMLGIPLTLLYLSSVGSILSRVARGVFSKALCCCLCSNCGYCCYDEKRMAEKEKRMKKKRQQMELQQQLGLQEPFYVRSNSNYSNNLHSPCRDSAAAAAASKELDSLSGTDNESKSSMHGWSILAPILLCLCIMFVYICLGAFALYKLEERAPLDGFYFCFMSLTTIGFGDMVPGSDPFARHESNTTIWFCSIYIMSGMALTAMCFNVVHDEIVHRLKHQEKAARAARLHSASFPDELNITDPYNMAS</sequence>
<dbReference type="GO" id="GO:0022841">
    <property type="term" value="F:potassium ion leak channel activity"/>
    <property type="evidence" value="ECO:0007669"/>
    <property type="project" value="TreeGrafter"/>
</dbReference>
<comment type="similarity">
    <text evidence="8">Belongs to the two pore domain potassium channel (TC 1.A.1.8) family.</text>
</comment>
<dbReference type="PRINTS" id="PR01333">
    <property type="entry name" value="2POREKCHANEL"/>
</dbReference>
<organism evidence="11 12">
    <name type="scientific">Exocentrus adspersus</name>
    <dbReference type="NCBI Taxonomy" id="1586481"/>
    <lineage>
        <taxon>Eukaryota</taxon>
        <taxon>Metazoa</taxon>
        <taxon>Ecdysozoa</taxon>
        <taxon>Arthropoda</taxon>
        <taxon>Hexapoda</taxon>
        <taxon>Insecta</taxon>
        <taxon>Pterygota</taxon>
        <taxon>Neoptera</taxon>
        <taxon>Endopterygota</taxon>
        <taxon>Coleoptera</taxon>
        <taxon>Polyphaga</taxon>
        <taxon>Cucujiformia</taxon>
        <taxon>Chrysomeloidea</taxon>
        <taxon>Cerambycidae</taxon>
        <taxon>Lamiinae</taxon>
        <taxon>Acanthocinini</taxon>
        <taxon>Exocentrus</taxon>
    </lineage>
</organism>
<keyword evidence="3 8" id="KW-0812">Transmembrane</keyword>
<evidence type="ECO:0000259" key="10">
    <source>
        <dbReference type="Pfam" id="PF07885"/>
    </source>
</evidence>
<evidence type="ECO:0000313" key="12">
    <source>
        <dbReference type="Proteomes" id="UP001159042"/>
    </source>
</evidence>
<protein>
    <recommendedName>
        <fullName evidence="10">Potassium channel domain-containing protein</fullName>
    </recommendedName>
</protein>
<feature type="domain" description="Potassium channel" evidence="10">
    <location>
        <begin position="188"/>
        <end position="245"/>
    </location>
</feature>
<reference evidence="11 12" key="1">
    <citation type="journal article" date="2023" name="Insect Mol. Biol.">
        <title>Genome sequencing provides insights into the evolution of gene families encoding plant cell wall-degrading enzymes in longhorned beetles.</title>
        <authorList>
            <person name="Shin N.R."/>
            <person name="Okamura Y."/>
            <person name="Kirsch R."/>
            <person name="Pauchet Y."/>
        </authorList>
    </citation>
    <scope>NUCLEOTIDE SEQUENCE [LARGE SCALE GENOMIC DNA]</scope>
    <source>
        <strain evidence="11">EAD_L_NR</strain>
    </source>
</reference>
<evidence type="ECO:0000313" key="11">
    <source>
        <dbReference type="EMBL" id="KAJ8916698.1"/>
    </source>
</evidence>
<feature type="transmembrane region" description="Helical" evidence="9">
    <location>
        <begin position="195"/>
        <end position="213"/>
    </location>
</feature>
<evidence type="ECO:0000256" key="8">
    <source>
        <dbReference type="RuleBase" id="RU003857"/>
    </source>
</evidence>
<evidence type="ECO:0000256" key="7">
    <source>
        <dbReference type="ARBA" id="ARBA00023303"/>
    </source>
</evidence>